<name>A0A368UKG5_9BACT</name>
<dbReference type="RefSeq" id="WP_114437930.1">
    <property type="nucleotide sequence ID" value="NZ_QPIZ01000030.1"/>
</dbReference>
<proteinExistence type="predicted"/>
<reference evidence="2 3" key="1">
    <citation type="submission" date="2018-07" db="EMBL/GenBank/DDBJ databases">
        <title>Freshwater and sediment microbial communities from various areas in North America, analyzing microbe dynamics in response to fracking.</title>
        <authorList>
            <person name="Lamendella R."/>
        </authorList>
    </citation>
    <scope>NUCLEOTIDE SEQUENCE [LARGE SCALE GENOMIC DNA]</scope>
    <source>
        <strain evidence="2 3">160A</strain>
    </source>
</reference>
<evidence type="ECO:0000256" key="1">
    <source>
        <dbReference type="SAM" id="Phobius"/>
    </source>
</evidence>
<gene>
    <name evidence="2" type="ORF">DFO77_13015</name>
</gene>
<evidence type="ECO:0000313" key="3">
    <source>
        <dbReference type="Proteomes" id="UP000252733"/>
    </source>
</evidence>
<organism evidence="2 3">
    <name type="scientific">Marinilabilia salmonicolor</name>
    <dbReference type="NCBI Taxonomy" id="989"/>
    <lineage>
        <taxon>Bacteria</taxon>
        <taxon>Pseudomonadati</taxon>
        <taxon>Bacteroidota</taxon>
        <taxon>Bacteroidia</taxon>
        <taxon>Marinilabiliales</taxon>
        <taxon>Marinilabiliaceae</taxon>
        <taxon>Marinilabilia</taxon>
    </lineage>
</organism>
<keyword evidence="3" id="KW-1185">Reference proteome</keyword>
<dbReference type="AlphaFoldDB" id="A0A368UKG5"/>
<keyword evidence="1" id="KW-0812">Transmembrane</keyword>
<protein>
    <submittedName>
        <fullName evidence="2">Uncharacterized protein DUF4857</fullName>
    </submittedName>
</protein>
<dbReference type="Pfam" id="PF16149">
    <property type="entry name" value="DUF4857"/>
    <property type="match status" value="1"/>
</dbReference>
<dbReference type="Proteomes" id="UP000252733">
    <property type="component" value="Unassembled WGS sequence"/>
</dbReference>
<dbReference type="EMBL" id="QPIZ01000030">
    <property type="protein sequence ID" value="RCW29197.1"/>
    <property type="molecule type" value="Genomic_DNA"/>
</dbReference>
<keyword evidence="1" id="KW-0472">Membrane</keyword>
<comment type="caution">
    <text evidence="2">The sequence shown here is derived from an EMBL/GenBank/DDBJ whole genome shotgun (WGS) entry which is preliminary data.</text>
</comment>
<accession>A0A368UKG5</accession>
<evidence type="ECO:0000313" key="2">
    <source>
        <dbReference type="EMBL" id="RCW29197.1"/>
    </source>
</evidence>
<sequence length="405" mass="46570">MKIIKILLSITTIFLLAWVLPWLWDIATDKPNHYPFTYYSSVAETFGIRETINEQTTLKDAKGNTYTQAQFDNILPMVYFRQLTREGNLPDSLHGVEMNQKIIAMNNFYLRYRPADKNKPVIPLYTLFESMPKRVDLEMPGDRFRLTRKLEFVQPETNTIDKEKSNQFDAALREKGFMGPPKIVAGNPTTRKAYDEGYFIVDGQNKLFHLKMVNGRPYVGSVDLPEDINPVWITVTEYPARQFYAFLITDEGRLFTIFTGGYEVKEIPVPPFNPESDNLLIMGNLFYWNVEVTSETGQTLFAVDASDYQLKESVTFSAPDENEKLYSILFPFSLHFTSVNDEYVKPRIEFTGFAYLISAVLLLLGYILTRRYQKKSIPFWTAALILLTGTFGLLASIIIGNTEEN</sequence>
<feature type="transmembrane region" description="Helical" evidence="1">
    <location>
        <begin position="380"/>
        <end position="399"/>
    </location>
</feature>
<keyword evidence="1" id="KW-1133">Transmembrane helix</keyword>
<dbReference type="InterPro" id="IPR032333">
    <property type="entry name" value="DUF4857"/>
</dbReference>
<feature type="transmembrane region" description="Helical" evidence="1">
    <location>
        <begin position="350"/>
        <end position="368"/>
    </location>
</feature>